<dbReference type="GO" id="GO:0003746">
    <property type="term" value="F:translation elongation factor activity"/>
    <property type="evidence" value="ECO:0007669"/>
    <property type="project" value="UniProtKB-UniRule"/>
</dbReference>
<evidence type="ECO:0000256" key="6">
    <source>
        <dbReference type="RuleBase" id="RU000642"/>
    </source>
</evidence>
<protein>
    <recommendedName>
        <fullName evidence="2 5">Elongation factor Ts</fullName>
        <shortName evidence="5">EF-Ts</shortName>
    </recommendedName>
</protein>
<feature type="region of interest" description="Involved in Mg(2+) ion dislocation from EF-Tu" evidence="5">
    <location>
        <begin position="81"/>
        <end position="84"/>
    </location>
</feature>
<dbReference type="Proteomes" id="UP000590542">
    <property type="component" value="Unassembled WGS sequence"/>
</dbReference>
<dbReference type="PANTHER" id="PTHR11741">
    <property type="entry name" value="ELONGATION FACTOR TS"/>
    <property type="match status" value="1"/>
</dbReference>
<dbReference type="Gene3D" id="3.30.479.20">
    <property type="entry name" value="Elongation factor Ts, dimerisation domain"/>
    <property type="match status" value="1"/>
</dbReference>
<evidence type="ECO:0000256" key="3">
    <source>
        <dbReference type="ARBA" id="ARBA00022768"/>
    </source>
</evidence>
<evidence type="ECO:0000259" key="8">
    <source>
        <dbReference type="Pfam" id="PF00889"/>
    </source>
</evidence>
<feature type="domain" description="Translation elongation factor EFTs/EF1B dimerisation" evidence="8">
    <location>
        <begin position="73"/>
        <end position="150"/>
    </location>
</feature>
<name>A0A7X9E7G5_UNCKA</name>
<accession>A0A7X9E7G5</accession>
<comment type="similarity">
    <text evidence="1 5 6">Belongs to the EF-Ts family.</text>
</comment>
<keyword evidence="5" id="KW-0963">Cytoplasm</keyword>
<evidence type="ECO:0000256" key="5">
    <source>
        <dbReference type="HAMAP-Rule" id="MF_00050"/>
    </source>
</evidence>
<dbReference type="InterPro" id="IPR014039">
    <property type="entry name" value="Transl_elong_EFTs/EF1B_dimer"/>
</dbReference>
<reference evidence="9 10" key="1">
    <citation type="journal article" date="2020" name="Biotechnol. Biofuels">
        <title>New insights from the biogas microbiome by comprehensive genome-resolved metagenomics of nearly 1600 species originating from multiple anaerobic digesters.</title>
        <authorList>
            <person name="Campanaro S."/>
            <person name="Treu L."/>
            <person name="Rodriguez-R L.M."/>
            <person name="Kovalovszki A."/>
            <person name="Ziels R.M."/>
            <person name="Maus I."/>
            <person name="Zhu X."/>
            <person name="Kougias P.G."/>
            <person name="Basile A."/>
            <person name="Luo G."/>
            <person name="Schluter A."/>
            <person name="Konstantinidis K.T."/>
            <person name="Angelidaki I."/>
        </authorList>
    </citation>
    <scope>NUCLEOTIDE SEQUENCE [LARGE SCALE GENOMIC DNA]</scope>
    <source>
        <strain evidence="9">AS27yjCOA_202</strain>
    </source>
</reference>
<organism evidence="9 10">
    <name type="scientific">candidate division WWE3 bacterium</name>
    <dbReference type="NCBI Taxonomy" id="2053526"/>
    <lineage>
        <taxon>Bacteria</taxon>
        <taxon>Katanobacteria</taxon>
    </lineage>
</organism>
<evidence type="ECO:0000256" key="2">
    <source>
        <dbReference type="ARBA" id="ARBA00016956"/>
    </source>
</evidence>
<dbReference type="PANTHER" id="PTHR11741:SF0">
    <property type="entry name" value="ELONGATION FACTOR TS, MITOCHONDRIAL"/>
    <property type="match status" value="1"/>
</dbReference>
<dbReference type="PROSITE" id="PS01126">
    <property type="entry name" value="EF_TS_1"/>
    <property type="match status" value="1"/>
</dbReference>
<dbReference type="Pfam" id="PF00889">
    <property type="entry name" value="EF_TS"/>
    <property type="match status" value="1"/>
</dbReference>
<dbReference type="FunFam" id="1.10.8.10:FF:000001">
    <property type="entry name" value="Elongation factor Ts"/>
    <property type="match status" value="1"/>
</dbReference>
<dbReference type="InterPro" id="IPR009060">
    <property type="entry name" value="UBA-like_sf"/>
</dbReference>
<dbReference type="SUPFAM" id="SSF54713">
    <property type="entry name" value="Elongation factor Ts (EF-Ts), dimerisation domain"/>
    <property type="match status" value="1"/>
</dbReference>
<evidence type="ECO:0000256" key="7">
    <source>
        <dbReference type="RuleBase" id="RU000643"/>
    </source>
</evidence>
<evidence type="ECO:0000256" key="4">
    <source>
        <dbReference type="ARBA" id="ARBA00022917"/>
    </source>
</evidence>
<evidence type="ECO:0000313" key="10">
    <source>
        <dbReference type="Proteomes" id="UP000590542"/>
    </source>
</evidence>
<evidence type="ECO:0000313" key="9">
    <source>
        <dbReference type="EMBL" id="NMB91915.1"/>
    </source>
</evidence>
<dbReference type="InterPro" id="IPR001816">
    <property type="entry name" value="Transl_elong_EFTs/EF1B"/>
</dbReference>
<evidence type="ECO:0000256" key="1">
    <source>
        <dbReference type="ARBA" id="ARBA00005532"/>
    </source>
</evidence>
<dbReference type="InterPro" id="IPR018101">
    <property type="entry name" value="Transl_elong_Ts_CS"/>
</dbReference>
<comment type="subcellular location">
    <subcellularLocation>
        <location evidence="5 7">Cytoplasm</location>
    </subcellularLocation>
</comment>
<comment type="caution">
    <text evidence="9">The sequence shown here is derived from an EMBL/GenBank/DDBJ whole genome shotgun (WGS) entry which is preliminary data.</text>
</comment>
<dbReference type="PROSITE" id="PS01127">
    <property type="entry name" value="EF_TS_2"/>
    <property type="match status" value="1"/>
</dbReference>
<dbReference type="Gene3D" id="1.10.8.10">
    <property type="entry name" value="DNA helicase RuvA subunit, C-terminal domain"/>
    <property type="match status" value="1"/>
</dbReference>
<keyword evidence="3 5" id="KW-0251">Elongation factor</keyword>
<gene>
    <name evidence="5 9" type="primary">tsf</name>
    <name evidence="9" type="ORF">GYA37_03665</name>
</gene>
<keyword evidence="4 5" id="KW-0648">Protein biosynthesis</keyword>
<sequence>MAIDVEKIKKLREETGAGVLEIKSALEETADDYDKAKEILMRKVASKAAKKADRTANDGLVYSYIHNGGKVGSMILVSCETDFVAKTEDFKKLCHEVAMQVCTEELNNVEDLLEAEYIRDPSKKIIDLVNEAIAKLGEKIEIVKFVKFSVGE</sequence>
<dbReference type="NCBIfam" id="TIGR00116">
    <property type="entry name" value="tsf"/>
    <property type="match status" value="1"/>
</dbReference>
<dbReference type="AlphaFoldDB" id="A0A7X9E7G5"/>
<comment type="function">
    <text evidence="5 6">Associates with the EF-Tu.GDP complex and induces the exchange of GDP to GTP. It remains bound to the aminoacyl-tRNA.EF-Tu.GTP complex up to the GTP hydrolysis stage on the ribosome.</text>
</comment>
<dbReference type="HAMAP" id="MF_00050">
    <property type="entry name" value="EF_Ts"/>
    <property type="match status" value="1"/>
</dbReference>
<dbReference type="InterPro" id="IPR036402">
    <property type="entry name" value="EF-Ts_dimer_sf"/>
</dbReference>
<dbReference type="CDD" id="cd14275">
    <property type="entry name" value="UBA_EF-Ts"/>
    <property type="match status" value="1"/>
</dbReference>
<dbReference type="EMBL" id="JAAZNV010000012">
    <property type="protein sequence ID" value="NMB91915.1"/>
    <property type="molecule type" value="Genomic_DNA"/>
</dbReference>
<proteinExistence type="inferred from homology"/>
<dbReference type="SUPFAM" id="SSF46934">
    <property type="entry name" value="UBA-like"/>
    <property type="match status" value="1"/>
</dbReference>
<dbReference type="GO" id="GO:0005737">
    <property type="term" value="C:cytoplasm"/>
    <property type="evidence" value="ECO:0007669"/>
    <property type="project" value="UniProtKB-SubCell"/>
</dbReference>